<evidence type="ECO:0000259" key="2">
    <source>
        <dbReference type="PROSITE" id="PS51737"/>
    </source>
</evidence>
<organism evidence="3">
    <name type="scientific">Myoviridae sp. ctvxP16</name>
    <dbReference type="NCBI Taxonomy" id="2825205"/>
    <lineage>
        <taxon>Viruses</taxon>
        <taxon>Duplodnaviria</taxon>
        <taxon>Heunggongvirae</taxon>
        <taxon>Uroviricota</taxon>
        <taxon>Caudoviricetes</taxon>
    </lineage>
</organism>
<name>A0A8S5UU65_9CAUD</name>
<accession>A0A8S5UU65</accession>
<dbReference type="Gene3D" id="3.40.50.1390">
    <property type="entry name" value="Resolvase, N-terminal catalytic domain"/>
    <property type="match status" value="1"/>
</dbReference>
<dbReference type="Pfam" id="PF07508">
    <property type="entry name" value="Recombinase"/>
    <property type="match status" value="1"/>
</dbReference>
<dbReference type="PROSITE" id="PS51736">
    <property type="entry name" value="RECOMBINASES_3"/>
    <property type="match status" value="1"/>
</dbReference>
<dbReference type="InterPro" id="IPR038109">
    <property type="entry name" value="DNA_bind_recomb_sf"/>
</dbReference>
<reference evidence="3" key="1">
    <citation type="journal article" date="2021" name="Proc. Natl. Acad. Sci. U.S.A.">
        <title>A Catalog of Tens of Thousands of Viruses from Human Metagenomes Reveals Hidden Associations with Chronic Diseases.</title>
        <authorList>
            <person name="Tisza M.J."/>
            <person name="Buck C.B."/>
        </authorList>
    </citation>
    <scope>NUCLEOTIDE SEQUENCE</scope>
    <source>
        <strain evidence="3">CtvxP16</strain>
    </source>
</reference>
<feature type="domain" description="Recombinase" evidence="2">
    <location>
        <begin position="157"/>
        <end position="271"/>
    </location>
</feature>
<dbReference type="GO" id="GO:0000150">
    <property type="term" value="F:DNA strand exchange activity"/>
    <property type="evidence" value="ECO:0007669"/>
    <property type="project" value="InterPro"/>
</dbReference>
<dbReference type="InterPro" id="IPR036162">
    <property type="entry name" value="Resolvase-like_N_sf"/>
</dbReference>
<protein>
    <submittedName>
        <fullName evidence="3">Integrase</fullName>
    </submittedName>
</protein>
<dbReference type="PANTHER" id="PTHR30461">
    <property type="entry name" value="DNA-INVERTASE FROM LAMBDOID PROPHAGE"/>
    <property type="match status" value="1"/>
</dbReference>
<dbReference type="CDD" id="cd00338">
    <property type="entry name" value="Ser_Recombinase"/>
    <property type="match status" value="1"/>
</dbReference>
<sequence>MKVVGYCRFSSEGQKDGYSIEAQTEAIRSYCEINNHTLLRFYIDEAKTGTQDDREGFLDMIDDTKSGEFEAIVVHKLDRFARNRYDSAIYGRILEDRKVRLLSVLEPIIADDSPESLLFRGIVETMNEYYSRNLSRETLKGQRIAARNAQHLGGAVPFGYDLTKDKHYTPNPTEAPIVLEIYTRLDSGQSSIAVARWLNTRGLLTRHHKQFTGSSVLNLVKSPIYIGRYVWGATSKRKGVTPIVVENACEPLVPKDLFDRVNAVISARKTGPVGRNRDVDYLLTGVLYCEYCGRHLYGFKSHAHYTLKSTGEVRDYTVYKYRCSHDNRQSFNRKTDDGYVKEVCPLKMLPKDDIESFVGDAVRSVIFAPDSAAWISGVLQERMKTIIPGNPDAVKKVDANIRATSTKQQRLLDLYLDGGIDKTAYNQKSRELNEQMQYLSAERAKMQTPPPDVSIEAIKSAIAKYSESASVKSVESTKMLIDTFVDHIDVSNEHIVIFFNVEFPFLPECSTFDFVRSGKNALTQLFAK</sequence>
<dbReference type="InterPro" id="IPR025827">
    <property type="entry name" value="Zn_ribbon_recom_dom"/>
</dbReference>
<dbReference type="PANTHER" id="PTHR30461:SF23">
    <property type="entry name" value="DNA RECOMBINASE-RELATED"/>
    <property type="match status" value="1"/>
</dbReference>
<dbReference type="SMART" id="SM00857">
    <property type="entry name" value="Resolvase"/>
    <property type="match status" value="1"/>
</dbReference>
<feature type="domain" description="Resolvase/invertase-type recombinase catalytic" evidence="1">
    <location>
        <begin position="2"/>
        <end position="149"/>
    </location>
</feature>
<dbReference type="PROSITE" id="PS51737">
    <property type="entry name" value="RECOMBINASE_DNA_BIND"/>
    <property type="match status" value="1"/>
</dbReference>
<dbReference type="Pfam" id="PF13408">
    <property type="entry name" value="Zn_ribbon_recom"/>
    <property type="match status" value="1"/>
</dbReference>
<dbReference type="Pfam" id="PF00239">
    <property type="entry name" value="Resolvase"/>
    <property type="match status" value="1"/>
</dbReference>
<dbReference type="InterPro" id="IPR006119">
    <property type="entry name" value="Resolv_N"/>
</dbReference>
<evidence type="ECO:0000313" key="3">
    <source>
        <dbReference type="EMBL" id="DAF97910.1"/>
    </source>
</evidence>
<dbReference type="InterPro" id="IPR050639">
    <property type="entry name" value="SSR_resolvase"/>
</dbReference>
<dbReference type="SUPFAM" id="SSF53041">
    <property type="entry name" value="Resolvase-like"/>
    <property type="match status" value="1"/>
</dbReference>
<dbReference type="GO" id="GO:0003677">
    <property type="term" value="F:DNA binding"/>
    <property type="evidence" value="ECO:0007669"/>
    <property type="project" value="InterPro"/>
</dbReference>
<dbReference type="EMBL" id="BK016138">
    <property type="protein sequence ID" value="DAF97910.1"/>
    <property type="molecule type" value="Genomic_DNA"/>
</dbReference>
<proteinExistence type="predicted"/>
<evidence type="ECO:0000259" key="1">
    <source>
        <dbReference type="PROSITE" id="PS51736"/>
    </source>
</evidence>
<dbReference type="Gene3D" id="3.90.1750.20">
    <property type="entry name" value="Putative Large Serine Recombinase, Chain B, Domain 2"/>
    <property type="match status" value="1"/>
</dbReference>
<dbReference type="InterPro" id="IPR011109">
    <property type="entry name" value="DNA_bind_recombinase_dom"/>
</dbReference>